<dbReference type="AlphaFoldDB" id="A0A4S4G2F2"/>
<dbReference type="PROSITE" id="PS50943">
    <property type="entry name" value="HTH_CROC1"/>
    <property type="match status" value="1"/>
</dbReference>
<dbReference type="EMBL" id="SSTJ01000010">
    <property type="protein sequence ID" value="THG36881.1"/>
    <property type="molecule type" value="Genomic_DNA"/>
</dbReference>
<sequence>MKTQLQRIRKEKGFKSARAFAEHIGMSKNTYTNYEQGTRPLTLELAWEFADALECTLDELAGREWPAPAFSDPGQAALNGYWESMNDDGREALVHTAKLMSGSPDTRIEKDRPAHNGVPAEVGRSA</sequence>
<name>A0A4S4G2F2_9ACTN</name>
<dbReference type="Pfam" id="PF01381">
    <property type="entry name" value="HTH_3"/>
    <property type="match status" value="1"/>
</dbReference>
<feature type="region of interest" description="Disordered" evidence="1">
    <location>
        <begin position="101"/>
        <end position="126"/>
    </location>
</feature>
<accession>A0A4S4G2F2</accession>
<proteinExistence type="predicted"/>
<reference evidence="3 4" key="1">
    <citation type="submission" date="2019-04" db="EMBL/GenBank/DDBJ databases">
        <title>Microbes associate with the intestines of laboratory mice.</title>
        <authorList>
            <person name="Navarre W."/>
            <person name="Wong E."/>
            <person name="Huang K.C."/>
            <person name="Tropini C."/>
            <person name="Ng K."/>
            <person name="Yu B."/>
        </authorList>
    </citation>
    <scope>NUCLEOTIDE SEQUENCE [LARGE SCALE GENOMIC DNA]</scope>
    <source>
        <strain evidence="3 4">NM80_B27</strain>
    </source>
</reference>
<dbReference type="Gene3D" id="1.10.260.40">
    <property type="entry name" value="lambda repressor-like DNA-binding domains"/>
    <property type="match status" value="1"/>
</dbReference>
<comment type="caution">
    <text evidence="3">The sequence shown here is derived from an EMBL/GenBank/DDBJ whole genome shotgun (WGS) entry which is preliminary data.</text>
</comment>
<gene>
    <name evidence="3" type="ORF">E5986_08240</name>
</gene>
<dbReference type="SUPFAM" id="SSF47413">
    <property type="entry name" value="lambda repressor-like DNA-binding domains"/>
    <property type="match status" value="1"/>
</dbReference>
<dbReference type="CDD" id="cd00093">
    <property type="entry name" value="HTH_XRE"/>
    <property type="match status" value="1"/>
</dbReference>
<feature type="domain" description="HTH cro/C1-type" evidence="2">
    <location>
        <begin position="5"/>
        <end position="60"/>
    </location>
</feature>
<dbReference type="Proteomes" id="UP000308978">
    <property type="component" value="Unassembled WGS sequence"/>
</dbReference>
<dbReference type="InterPro" id="IPR001387">
    <property type="entry name" value="Cro/C1-type_HTH"/>
</dbReference>
<evidence type="ECO:0000259" key="2">
    <source>
        <dbReference type="PROSITE" id="PS50943"/>
    </source>
</evidence>
<evidence type="ECO:0000256" key="1">
    <source>
        <dbReference type="SAM" id="MobiDB-lite"/>
    </source>
</evidence>
<dbReference type="GO" id="GO:0003677">
    <property type="term" value="F:DNA binding"/>
    <property type="evidence" value="ECO:0007669"/>
    <property type="project" value="InterPro"/>
</dbReference>
<protein>
    <submittedName>
        <fullName evidence="3">Helix-turn-helix transcriptional regulator</fullName>
    </submittedName>
</protein>
<dbReference type="RefSeq" id="WP_136435001.1">
    <property type="nucleotide sequence ID" value="NZ_SSTJ01000010.1"/>
</dbReference>
<evidence type="ECO:0000313" key="4">
    <source>
        <dbReference type="Proteomes" id="UP000308978"/>
    </source>
</evidence>
<organism evidence="3 4">
    <name type="scientific">Adlercreutzia caecimuris</name>
    <dbReference type="NCBI Taxonomy" id="671266"/>
    <lineage>
        <taxon>Bacteria</taxon>
        <taxon>Bacillati</taxon>
        <taxon>Actinomycetota</taxon>
        <taxon>Coriobacteriia</taxon>
        <taxon>Eggerthellales</taxon>
        <taxon>Eggerthellaceae</taxon>
        <taxon>Adlercreutzia</taxon>
    </lineage>
</organism>
<dbReference type="InterPro" id="IPR010982">
    <property type="entry name" value="Lambda_DNA-bd_dom_sf"/>
</dbReference>
<evidence type="ECO:0000313" key="3">
    <source>
        <dbReference type="EMBL" id="THG36881.1"/>
    </source>
</evidence>
<dbReference type="SMART" id="SM00530">
    <property type="entry name" value="HTH_XRE"/>
    <property type="match status" value="1"/>
</dbReference>